<evidence type="ECO:0000313" key="1">
    <source>
        <dbReference type="EMBL" id="GEN62060.1"/>
    </source>
</evidence>
<protein>
    <submittedName>
        <fullName evidence="1">Uncharacterized protein</fullName>
    </submittedName>
</protein>
<organism evidence="1 2">
    <name type="scientific">Acetobacter oeni</name>
    <dbReference type="NCBI Taxonomy" id="304077"/>
    <lineage>
        <taxon>Bacteria</taxon>
        <taxon>Pseudomonadati</taxon>
        <taxon>Pseudomonadota</taxon>
        <taxon>Alphaproteobacteria</taxon>
        <taxon>Acetobacterales</taxon>
        <taxon>Acetobacteraceae</taxon>
        <taxon>Acetobacter</taxon>
    </lineage>
</organism>
<dbReference type="EMBL" id="BJYG01000002">
    <property type="protein sequence ID" value="GEN62060.1"/>
    <property type="molecule type" value="Genomic_DNA"/>
</dbReference>
<reference evidence="1 2" key="1">
    <citation type="submission" date="2019-07" db="EMBL/GenBank/DDBJ databases">
        <title>Whole genome shotgun sequence of Acetobacter oeni NBRC 105207.</title>
        <authorList>
            <person name="Hosoyama A."/>
            <person name="Uohara A."/>
            <person name="Ohji S."/>
            <person name="Ichikawa N."/>
        </authorList>
    </citation>
    <scope>NUCLEOTIDE SEQUENCE [LARGE SCALE GENOMIC DNA]</scope>
    <source>
        <strain evidence="1 2">NBRC 105207</strain>
    </source>
</reference>
<keyword evidence="2" id="KW-1185">Reference proteome</keyword>
<dbReference type="Proteomes" id="UP000321746">
    <property type="component" value="Unassembled WGS sequence"/>
</dbReference>
<comment type="caution">
    <text evidence="1">The sequence shown here is derived from an EMBL/GenBank/DDBJ whole genome shotgun (WGS) entry which is preliminary data.</text>
</comment>
<sequence length="98" mass="10795">MFRREKRTIYVALEGKNIHPKHIVLRGCPPKSRSDRAQILSDNYGGGSVSLKSHKSEEIIARVSKVGTIPGVCACGDDPKPFKGHHMIDTQATAIRKT</sequence>
<accession>A0A511XGH8</accession>
<evidence type="ECO:0000313" key="2">
    <source>
        <dbReference type="Proteomes" id="UP000321746"/>
    </source>
</evidence>
<gene>
    <name evidence="1" type="ORF">AOE01nite_02840</name>
</gene>
<name>A0A511XGH8_9PROT</name>
<dbReference type="AlphaFoldDB" id="A0A511XGH8"/>
<proteinExistence type="predicted"/>